<evidence type="ECO:0000256" key="4">
    <source>
        <dbReference type="ARBA" id="ARBA00022618"/>
    </source>
</evidence>
<evidence type="ECO:0000256" key="2">
    <source>
        <dbReference type="ARBA" id="ARBA00006474"/>
    </source>
</evidence>
<dbReference type="SUPFAM" id="SSF52540">
    <property type="entry name" value="P-loop containing nucleoside triphosphate hydrolases"/>
    <property type="match status" value="1"/>
</dbReference>
<keyword evidence="12" id="KW-0131">Cell cycle</keyword>
<evidence type="ECO:0000313" key="18">
    <source>
        <dbReference type="Proteomes" id="UP000326570"/>
    </source>
</evidence>
<proteinExistence type="inferred from homology"/>
<evidence type="ECO:0000256" key="15">
    <source>
        <dbReference type="SAM" id="Phobius"/>
    </source>
</evidence>
<dbReference type="Gene3D" id="3.30.980.40">
    <property type="match status" value="1"/>
</dbReference>
<sequence>MAKNTYRNEAGNEARQMNAPRNVTKEPLGRNEFRKSNEPKSEKPKKERKPIAWPTFRFPQISFLKDRRFQLLAGFFFLLTSLYLTIAFVSFLFTGPADQSVVEALNQTAVKDAGLESENWLGLTGAYIANYFINEWVGIGAFFLIPLVFFWGYKIVFRRTFVSVSSVNTFCLFGMLWTSLLCGYLVLSSNTVADYGFFSGGIGYETALWMESIIGWGSILLLAFLLIVFVVFFFNITTLKATNPQTETAAKPRGNQIAADGETYEQLSTGFNHYTNPVANLEEEEEDEEFFEEDEELEEVAETFTVKKPGGNSANGHALELNVTPPVVVAPPVVTPPAPANNLSLQIETPHLELEEFEDEEEFIEEEPVELDVTPLPDDATGIAIENYDPTLDLARYQYPNLELLNDYGGNKIQVSKEELEANKDKIVETLANYSIGIASIKATIGPTVTLYEIVPDAGVRISKIKNLEDDIALSLAALGIRIIAPIPGKGTIGIEVPNKKKEMVAIKSILSTEKFLKSEMDLPIAFGKTITNEVFITDLAKMPHLLMAGATGQGKSVGLNTILTSLLYKKHPSQLKFVLVDPKKVELSLFNKIERHFLAKLPDSEEPIITDTKKVVNTLNSLCMEMDMRYDLLKDAGCRNLKEYNQKFIERRLNPKKGHRFMPFIVLVIDELADLMMTAGKEVETPIARLAQLARAIGIHLVVATQRPSVNVITGIIKANFPCRISFKVTSKIDSRTILDTGGADQLVGQGDMLFSVGSDLIRLQCAFVDTPEVDRICDFIGDQQGYSDAYLLPEFVGDDSGGGEKADFDPSNRDPLFEEAARTIVMHQQGSTSLLQRRLKLGYNRAGRLIDQLEAAGVVGPFEGSKAREVLIPDEYSLEQLLNSMEK</sequence>
<evidence type="ECO:0000256" key="9">
    <source>
        <dbReference type="ARBA" id="ARBA00022989"/>
    </source>
</evidence>
<evidence type="ECO:0000256" key="8">
    <source>
        <dbReference type="ARBA" id="ARBA00022840"/>
    </source>
</evidence>
<keyword evidence="3" id="KW-1003">Cell membrane</keyword>
<feature type="transmembrane region" description="Helical" evidence="15">
    <location>
        <begin position="71"/>
        <end position="93"/>
    </location>
</feature>
<dbReference type="SUPFAM" id="SSF103473">
    <property type="entry name" value="MFS general substrate transporter"/>
    <property type="match status" value="1"/>
</dbReference>
<evidence type="ECO:0000256" key="13">
    <source>
        <dbReference type="PROSITE-ProRule" id="PRU00289"/>
    </source>
</evidence>
<feature type="transmembrane region" description="Helical" evidence="15">
    <location>
        <begin position="169"/>
        <end position="187"/>
    </location>
</feature>
<keyword evidence="8 13" id="KW-0067">ATP-binding</keyword>
<comment type="caution">
    <text evidence="17">The sequence shown here is derived from an EMBL/GenBank/DDBJ whole genome shotgun (WGS) entry which is preliminary data.</text>
</comment>
<dbReference type="EMBL" id="VTWT01000002">
    <property type="protein sequence ID" value="KAA9340602.1"/>
    <property type="molecule type" value="Genomic_DNA"/>
</dbReference>
<dbReference type="PROSITE" id="PS50901">
    <property type="entry name" value="FTSK"/>
    <property type="match status" value="1"/>
</dbReference>
<dbReference type="Pfam" id="PF01580">
    <property type="entry name" value="FtsK_SpoIIIE"/>
    <property type="match status" value="1"/>
</dbReference>
<accession>A0A5N1J252</accession>
<dbReference type="InterPro" id="IPR050206">
    <property type="entry name" value="FtsK/SpoIIIE/SftA"/>
</dbReference>
<dbReference type="GO" id="GO:0005886">
    <property type="term" value="C:plasma membrane"/>
    <property type="evidence" value="ECO:0007669"/>
    <property type="project" value="UniProtKB-SubCell"/>
</dbReference>
<dbReference type="InterPro" id="IPR018541">
    <property type="entry name" value="Ftsk_gamma"/>
</dbReference>
<comment type="subcellular location">
    <subcellularLocation>
        <location evidence="1">Cell membrane</location>
        <topology evidence="1">Multi-pass membrane protein</topology>
    </subcellularLocation>
</comment>
<reference evidence="17 18" key="1">
    <citation type="submission" date="2019-09" db="EMBL/GenBank/DDBJ databases">
        <title>Genome sequence of Adhaeribacter sp. M2.</title>
        <authorList>
            <person name="Srinivasan S."/>
        </authorList>
    </citation>
    <scope>NUCLEOTIDE SEQUENCE [LARGE SCALE GENOMIC DNA]</scope>
    <source>
        <strain evidence="17 18">M2</strain>
    </source>
</reference>
<evidence type="ECO:0000313" key="17">
    <source>
        <dbReference type="EMBL" id="KAA9340602.1"/>
    </source>
</evidence>
<protein>
    <submittedName>
        <fullName evidence="17">DNA translocase FtsK</fullName>
    </submittedName>
</protein>
<keyword evidence="7" id="KW-0159">Chromosome partition</keyword>
<evidence type="ECO:0000256" key="1">
    <source>
        <dbReference type="ARBA" id="ARBA00004651"/>
    </source>
</evidence>
<feature type="transmembrane region" description="Helical" evidence="15">
    <location>
        <begin position="136"/>
        <end position="157"/>
    </location>
</feature>
<dbReference type="GO" id="GO:0003677">
    <property type="term" value="F:DNA binding"/>
    <property type="evidence" value="ECO:0007669"/>
    <property type="project" value="UniProtKB-KW"/>
</dbReference>
<evidence type="ECO:0000256" key="11">
    <source>
        <dbReference type="ARBA" id="ARBA00023136"/>
    </source>
</evidence>
<evidence type="ECO:0000256" key="5">
    <source>
        <dbReference type="ARBA" id="ARBA00022692"/>
    </source>
</evidence>
<dbReference type="PANTHER" id="PTHR22683">
    <property type="entry name" value="SPORULATION PROTEIN RELATED"/>
    <property type="match status" value="1"/>
</dbReference>
<dbReference type="PANTHER" id="PTHR22683:SF41">
    <property type="entry name" value="DNA TRANSLOCASE FTSK"/>
    <property type="match status" value="1"/>
</dbReference>
<keyword evidence="5 15" id="KW-0812">Transmembrane</keyword>
<dbReference type="GO" id="GO:0051301">
    <property type="term" value="P:cell division"/>
    <property type="evidence" value="ECO:0007669"/>
    <property type="project" value="UniProtKB-KW"/>
</dbReference>
<feature type="compositionally biased region" description="Basic and acidic residues" evidence="14">
    <location>
        <begin position="23"/>
        <end position="45"/>
    </location>
</feature>
<feature type="transmembrane region" description="Helical" evidence="15">
    <location>
        <begin position="213"/>
        <end position="234"/>
    </location>
</feature>
<dbReference type="InterPro" id="IPR036388">
    <property type="entry name" value="WH-like_DNA-bd_sf"/>
</dbReference>
<dbReference type="Pfam" id="PF17854">
    <property type="entry name" value="FtsK_alpha"/>
    <property type="match status" value="1"/>
</dbReference>
<feature type="domain" description="FtsK" evidence="16">
    <location>
        <begin position="532"/>
        <end position="737"/>
    </location>
</feature>
<evidence type="ECO:0000256" key="3">
    <source>
        <dbReference type="ARBA" id="ARBA00022475"/>
    </source>
</evidence>
<dbReference type="AlphaFoldDB" id="A0A5N1J252"/>
<evidence type="ECO:0000256" key="14">
    <source>
        <dbReference type="SAM" id="MobiDB-lite"/>
    </source>
</evidence>
<dbReference type="SUPFAM" id="SSF46785">
    <property type="entry name" value="Winged helix' DNA-binding domain"/>
    <property type="match status" value="1"/>
</dbReference>
<feature type="region of interest" description="Disordered" evidence="14">
    <location>
        <begin position="1"/>
        <end position="48"/>
    </location>
</feature>
<dbReference type="InterPro" id="IPR036259">
    <property type="entry name" value="MFS_trans_sf"/>
</dbReference>
<keyword evidence="18" id="KW-1185">Reference proteome</keyword>
<comment type="similarity">
    <text evidence="2">Belongs to the FtsK/SpoIIIE/SftA family.</text>
</comment>
<dbReference type="GO" id="GO:0007059">
    <property type="term" value="P:chromosome segregation"/>
    <property type="evidence" value="ECO:0007669"/>
    <property type="project" value="UniProtKB-KW"/>
</dbReference>
<dbReference type="GO" id="GO:0005524">
    <property type="term" value="F:ATP binding"/>
    <property type="evidence" value="ECO:0007669"/>
    <property type="project" value="UniProtKB-UniRule"/>
</dbReference>
<evidence type="ECO:0000256" key="12">
    <source>
        <dbReference type="ARBA" id="ARBA00023306"/>
    </source>
</evidence>
<keyword evidence="10" id="KW-0238">DNA-binding</keyword>
<dbReference type="InterPro" id="IPR002543">
    <property type="entry name" value="FtsK_dom"/>
</dbReference>
<evidence type="ECO:0000259" key="16">
    <source>
        <dbReference type="PROSITE" id="PS50901"/>
    </source>
</evidence>
<dbReference type="Pfam" id="PF09397">
    <property type="entry name" value="FtsK_gamma"/>
    <property type="match status" value="1"/>
</dbReference>
<dbReference type="InterPro" id="IPR027417">
    <property type="entry name" value="P-loop_NTPase"/>
</dbReference>
<dbReference type="InterPro" id="IPR041027">
    <property type="entry name" value="FtsK_alpha"/>
</dbReference>
<dbReference type="Proteomes" id="UP000326570">
    <property type="component" value="Unassembled WGS sequence"/>
</dbReference>
<keyword evidence="6 13" id="KW-0547">Nucleotide-binding</keyword>
<organism evidence="17 18">
    <name type="scientific">Adhaeribacter soli</name>
    <dbReference type="NCBI Taxonomy" id="2607655"/>
    <lineage>
        <taxon>Bacteria</taxon>
        <taxon>Pseudomonadati</taxon>
        <taxon>Bacteroidota</taxon>
        <taxon>Cytophagia</taxon>
        <taxon>Cytophagales</taxon>
        <taxon>Hymenobacteraceae</taxon>
        <taxon>Adhaeribacter</taxon>
    </lineage>
</organism>
<dbReference type="SMART" id="SM00843">
    <property type="entry name" value="Ftsk_gamma"/>
    <property type="match status" value="1"/>
</dbReference>
<keyword evidence="4" id="KW-0132">Cell division</keyword>
<name>A0A5N1J252_9BACT</name>
<dbReference type="Gene3D" id="1.10.10.10">
    <property type="entry name" value="Winged helix-like DNA-binding domain superfamily/Winged helix DNA-binding domain"/>
    <property type="match status" value="1"/>
</dbReference>
<keyword evidence="11 15" id="KW-0472">Membrane</keyword>
<dbReference type="InterPro" id="IPR036390">
    <property type="entry name" value="WH_DNA-bd_sf"/>
</dbReference>
<dbReference type="RefSeq" id="WP_150902514.1">
    <property type="nucleotide sequence ID" value="NZ_VTWT01000002.1"/>
</dbReference>
<dbReference type="Pfam" id="PF13491">
    <property type="entry name" value="FtsK_4TM"/>
    <property type="match status" value="1"/>
</dbReference>
<dbReference type="InterPro" id="IPR025199">
    <property type="entry name" value="FtsK_4TM"/>
</dbReference>
<feature type="binding site" evidence="13">
    <location>
        <begin position="550"/>
        <end position="557"/>
    </location>
    <ligand>
        <name>ATP</name>
        <dbReference type="ChEBI" id="CHEBI:30616"/>
    </ligand>
</feature>
<keyword evidence="9 15" id="KW-1133">Transmembrane helix</keyword>
<evidence type="ECO:0000256" key="10">
    <source>
        <dbReference type="ARBA" id="ARBA00023125"/>
    </source>
</evidence>
<dbReference type="Gene3D" id="3.40.50.300">
    <property type="entry name" value="P-loop containing nucleotide triphosphate hydrolases"/>
    <property type="match status" value="1"/>
</dbReference>
<gene>
    <name evidence="17" type="ORF">F0P94_04005</name>
</gene>
<evidence type="ECO:0000256" key="6">
    <source>
        <dbReference type="ARBA" id="ARBA00022741"/>
    </source>
</evidence>
<evidence type="ECO:0000256" key="7">
    <source>
        <dbReference type="ARBA" id="ARBA00022829"/>
    </source>
</evidence>